<sequence>MSLHQRCLHSPVLLCSFRPFFIFTAASAVLFMGLWLLALQGWLPALDIAGGWTLWHAHELLFGFAAAATAGFALTAIPEFTRTGFMAARPLLHMSLLWLAARLAYLLAGWLTPWPALLLNLAFWAFLLWRIVPPTWQDPDRRHISFPLAVLMLAGIQTGFFISLAHGGQAMAWLYAAAHLFMVLIILAASRVSMSVVNNLVESDTSISDPDAAVYLARPPRRNLAIASILLCAVTELLLGNSPVTGWTALAAMAAILHLLNDWHIGKPLFSRLALMLYGSYWLMALGYGALGAAWMGAPILPSAARHLLLAGSMGLVIFTIMCIVSRIHSGLWLDRRRWLPLAALLLAAAGVVRTLAGVYSLLPLYSTLLIVAGLLWIAAFALFALHFFGILCSPRSDGQAGCAEPLPDLPKNPA</sequence>
<evidence type="ECO:0000313" key="2">
    <source>
        <dbReference type="EMBL" id="TDQ36679.1"/>
    </source>
</evidence>
<dbReference type="RefSeq" id="WP_101496433.1">
    <property type="nucleotide sequence ID" value="NZ_LNJZ01000005.1"/>
</dbReference>
<feature type="transmembrane region" description="Helical" evidence="1">
    <location>
        <begin position="60"/>
        <end position="78"/>
    </location>
</feature>
<feature type="transmembrane region" description="Helical" evidence="1">
    <location>
        <begin position="90"/>
        <end position="108"/>
    </location>
</feature>
<reference evidence="2 3" key="1">
    <citation type="submission" date="2019-03" db="EMBL/GenBank/DDBJ databases">
        <title>Genomic Encyclopedia of Type Strains, Phase IV (KMG-IV): sequencing the most valuable type-strain genomes for metagenomic binning, comparative biology and taxonomic classification.</title>
        <authorList>
            <person name="Goeker M."/>
        </authorList>
    </citation>
    <scope>NUCLEOTIDE SEQUENCE [LARGE SCALE GENOMIC DNA]</scope>
    <source>
        <strain evidence="2 3">DSM 28679</strain>
    </source>
</reference>
<evidence type="ECO:0000313" key="3">
    <source>
        <dbReference type="Proteomes" id="UP000294575"/>
    </source>
</evidence>
<evidence type="ECO:0000256" key="1">
    <source>
        <dbReference type="SAM" id="Phobius"/>
    </source>
</evidence>
<feature type="transmembrane region" description="Helical" evidence="1">
    <location>
        <begin position="308"/>
        <end position="328"/>
    </location>
</feature>
<feature type="transmembrane region" description="Helical" evidence="1">
    <location>
        <begin position="144"/>
        <end position="164"/>
    </location>
</feature>
<keyword evidence="1" id="KW-0472">Membrane</keyword>
<feature type="transmembrane region" description="Helical" evidence="1">
    <location>
        <begin position="20"/>
        <end position="40"/>
    </location>
</feature>
<gene>
    <name evidence="2" type="ORF">DFQ45_11160</name>
</gene>
<feature type="transmembrane region" description="Helical" evidence="1">
    <location>
        <begin position="340"/>
        <end position="363"/>
    </location>
</feature>
<keyword evidence="1" id="KW-0812">Transmembrane</keyword>
<keyword evidence="3" id="KW-1185">Reference proteome</keyword>
<proteinExistence type="predicted"/>
<dbReference type="OrthoDB" id="9770040at2"/>
<feature type="transmembrane region" description="Helical" evidence="1">
    <location>
        <begin position="275"/>
        <end position="296"/>
    </location>
</feature>
<dbReference type="Pfam" id="PF05940">
    <property type="entry name" value="NnrS"/>
    <property type="match status" value="1"/>
</dbReference>
<organism evidence="2 3">
    <name type="scientific">Thiopseudomonas denitrificans</name>
    <dbReference type="NCBI Taxonomy" id="1501432"/>
    <lineage>
        <taxon>Bacteria</taxon>
        <taxon>Pseudomonadati</taxon>
        <taxon>Pseudomonadota</taxon>
        <taxon>Gammaproteobacteria</taxon>
        <taxon>Pseudomonadales</taxon>
        <taxon>Pseudomonadaceae</taxon>
        <taxon>Thiopseudomonas</taxon>
    </lineage>
</organism>
<keyword evidence="1" id="KW-1133">Transmembrane helix</keyword>
<dbReference type="AlphaFoldDB" id="A0A4R6TXF0"/>
<feature type="transmembrane region" description="Helical" evidence="1">
    <location>
        <begin position="170"/>
        <end position="189"/>
    </location>
</feature>
<accession>A0A4R6TXF0</accession>
<dbReference type="Proteomes" id="UP000294575">
    <property type="component" value="Unassembled WGS sequence"/>
</dbReference>
<feature type="transmembrane region" description="Helical" evidence="1">
    <location>
        <begin position="114"/>
        <end position="132"/>
    </location>
</feature>
<comment type="caution">
    <text evidence="2">The sequence shown here is derived from an EMBL/GenBank/DDBJ whole genome shotgun (WGS) entry which is preliminary data.</text>
</comment>
<dbReference type="InterPro" id="IPR010266">
    <property type="entry name" value="NnrS"/>
</dbReference>
<feature type="transmembrane region" description="Helical" evidence="1">
    <location>
        <begin position="369"/>
        <end position="392"/>
    </location>
</feature>
<protein>
    <submittedName>
        <fullName evidence="2">Uncharacterized protein involved in response to NO</fullName>
    </submittedName>
</protein>
<feature type="transmembrane region" description="Helical" evidence="1">
    <location>
        <begin position="246"/>
        <end position="263"/>
    </location>
</feature>
<dbReference type="EMBL" id="SNYK01000011">
    <property type="protein sequence ID" value="TDQ36679.1"/>
    <property type="molecule type" value="Genomic_DNA"/>
</dbReference>
<name>A0A4R6TXF0_9GAMM</name>